<dbReference type="SUPFAM" id="SSF53335">
    <property type="entry name" value="S-adenosyl-L-methionine-dependent methyltransferases"/>
    <property type="match status" value="1"/>
</dbReference>
<reference evidence="2" key="1">
    <citation type="journal article" date="2020" name="mSystems">
        <title>Genome- and Community-Level Interaction Insights into Carbon Utilization and Element Cycling Functions of Hydrothermarchaeota in Hydrothermal Sediment.</title>
        <authorList>
            <person name="Zhou Z."/>
            <person name="Liu Y."/>
            <person name="Xu W."/>
            <person name="Pan J."/>
            <person name="Luo Z.H."/>
            <person name="Li M."/>
        </authorList>
    </citation>
    <scope>NUCLEOTIDE SEQUENCE [LARGE SCALE GENOMIC DNA]</scope>
    <source>
        <strain evidence="2">SpSt-374</strain>
    </source>
</reference>
<feature type="domain" description="Methyltransferase type 11" evidence="1">
    <location>
        <begin position="113"/>
        <end position="161"/>
    </location>
</feature>
<dbReference type="InterPro" id="IPR013216">
    <property type="entry name" value="Methyltransf_11"/>
</dbReference>
<dbReference type="GO" id="GO:0008757">
    <property type="term" value="F:S-adenosylmethionine-dependent methyltransferase activity"/>
    <property type="evidence" value="ECO:0007669"/>
    <property type="project" value="InterPro"/>
</dbReference>
<dbReference type="GO" id="GO:0032259">
    <property type="term" value="P:methylation"/>
    <property type="evidence" value="ECO:0007669"/>
    <property type="project" value="UniProtKB-KW"/>
</dbReference>
<organism evidence="2">
    <name type="scientific">Planktothricoides sp. SpSt-374</name>
    <dbReference type="NCBI Taxonomy" id="2282167"/>
    <lineage>
        <taxon>Bacteria</taxon>
        <taxon>Bacillati</taxon>
        <taxon>Cyanobacteriota</taxon>
        <taxon>Cyanophyceae</taxon>
        <taxon>Oscillatoriophycideae</taxon>
        <taxon>Oscillatoriales</taxon>
        <taxon>Oscillatoriaceae</taxon>
        <taxon>Planktothricoides</taxon>
    </lineage>
</organism>
<keyword evidence="2" id="KW-0808">Transferase</keyword>
<dbReference type="Pfam" id="PF08241">
    <property type="entry name" value="Methyltransf_11"/>
    <property type="match status" value="1"/>
</dbReference>
<name>A0A7C3ZJD1_9CYAN</name>
<evidence type="ECO:0000259" key="1">
    <source>
        <dbReference type="Pfam" id="PF08241"/>
    </source>
</evidence>
<protein>
    <submittedName>
        <fullName evidence="2">Class I SAM-dependent methyltransferase</fullName>
    </submittedName>
</protein>
<comment type="caution">
    <text evidence="2">The sequence shown here is derived from an EMBL/GenBank/DDBJ whole genome shotgun (WGS) entry which is preliminary data.</text>
</comment>
<proteinExistence type="predicted"/>
<sequence>MGVVQKAKGKINSLAARFYLASPKIVQCNICQWEGKHFLGTHWHPYTVCPNCGSAVRHRLLFAALNLKQFSFNNLVAGKKILHFAPENILSTKFKNAAAKYITADLLRSGSEMKLDIANMSSFPDNTFDLLVACDVLEHVPDHIKAMQEIHRILSPGGYAILTVPQKDHLATTFEDPSIVDPKEREKIFGQADHLRIYGDDFPQILTQAAGFTVTVVNESEFAEELVKKHVLFPPVLSTDPLATNYRKIFIAHKS</sequence>
<dbReference type="EMBL" id="DSPX01000007">
    <property type="protein sequence ID" value="HGF99260.1"/>
    <property type="molecule type" value="Genomic_DNA"/>
</dbReference>
<dbReference type="CDD" id="cd02440">
    <property type="entry name" value="AdoMet_MTases"/>
    <property type="match status" value="1"/>
</dbReference>
<dbReference type="AlphaFoldDB" id="A0A7C3ZJD1"/>
<dbReference type="Gene3D" id="3.40.50.150">
    <property type="entry name" value="Vaccinia Virus protein VP39"/>
    <property type="match status" value="1"/>
</dbReference>
<evidence type="ECO:0000313" key="2">
    <source>
        <dbReference type="EMBL" id="HGF99260.1"/>
    </source>
</evidence>
<accession>A0A7C3ZJD1</accession>
<gene>
    <name evidence="2" type="ORF">ENR15_00930</name>
</gene>
<dbReference type="PANTHER" id="PTHR43861">
    <property type="entry name" value="TRANS-ACONITATE 2-METHYLTRANSFERASE-RELATED"/>
    <property type="match status" value="1"/>
</dbReference>
<dbReference type="InterPro" id="IPR029063">
    <property type="entry name" value="SAM-dependent_MTases_sf"/>
</dbReference>
<keyword evidence="2" id="KW-0489">Methyltransferase</keyword>